<evidence type="ECO:0000256" key="1">
    <source>
        <dbReference type="SAM" id="MobiDB-lite"/>
    </source>
</evidence>
<feature type="compositionally biased region" description="Polar residues" evidence="1">
    <location>
        <begin position="76"/>
        <end position="85"/>
    </location>
</feature>
<dbReference type="Proteomes" id="UP000789901">
    <property type="component" value="Unassembled WGS sequence"/>
</dbReference>
<feature type="region of interest" description="Disordered" evidence="1">
    <location>
        <begin position="64"/>
        <end position="85"/>
    </location>
</feature>
<comment type="caution">
    <text evidence="2">The sequence shown here is derived from an EMBL/GenBank/DDBJ whole genome shotgun (WGS) entry which is preliminary data.</text>
</comment>
<accession>A0ABN7WLG8</accession>
<organism evidence="2 3">
    <name type="scientific">Gigaspora margarita</name>
    <dbReference type="NCBI Taxonomy" id="4874"/>
    <lineage>
        <taxon>Eukaryota</taxon>
        <taxon>Fungi</taxon>
        <taxon>Fungi incertae sedis</taxon>
        <taxon>Mucoromycota</taxon>
        <taxon>Glomeromycotina</taxon>
        <taxon>Glomeromycetes</taxon>
        <taxon>Diversisporales</taxon>
        <taxon>Gigasporaceae</taxon>
        <taxon>Gigaspora</taxon>
    </lineage>
</organism>
<sequence length="85" mass="9516">MAYWPQSSNDYAIAKAFNLEYIKQLQEVIDVANNSNSYNELIGVYGQSKNAPIANSIISVRRERPPGRAKNDVEIQKSSTKNIAI</sequence>
<keyword evidence="3" id="KW-1185">Reference proteome</keyword>
<evidence type="ECO:0000313" key="3">
    <source>
        <dbReference type="Proteomes" id="UP000789901"/>
    </source>
</evidence>
<gene>
    <name evidence="2" type="ORF">GMARGA_LOCUS32454</name>
</gene>
<name>A0ABN7WLG8_GIGMA</name>
<protein>
    <submittedName>
        <fullName evidence="2">12069_t:CDS:1</fullName>
    </submittedName>
</protein>
<evidence type="ECO:0000313" key="2">
    <source>
        <dbReference type="EMBL" id="CAG8835203.1"/>
    </source>
</evidence>
<feature type="non-terminal residue" evidence="2">
    <location>
        <position position="85"/>
    </location>
</feature>
<reference evidence="2 3" key="1">
    <citation type="submission" date="2021-06" db="EMBL/GenBank/DDBJ databases">
        <authorList>
            <person name="Kallberg Y."/>
            <person name="Tangrot J."/>
            <person name="Rosling A."/>
        </authorList>
    </citation>
    <scope>NUCLEOTIDE SEQUENCE [LARGE SCALE GENOMIC DNA]</scope>
    <source>
        <strain evidence="2 3">120-4 pot B 10/14</strain>
    </source>
</reference>
<dbReference type="EMBL" id="CAJVQB010051023">
    <property type="protein sequence ID" value="CAG8835203.1"/>
    <property type="molecule type" value="Genomic_DNA"/>
</dbReference>
<feature type="compositionally biased region" description="Basic and acidic residues" evidence="1">
    <location>
        <begin position="64"/>
        <end position="75"/>
    </location>
</feature>
<proteinExistence type="predicted"/>